<dbReference type="NCBIfam" id="TIGR01361">
    <property type="entry name" value="DAHP_synth_Bsub"/>
    <property type="match status" value="1"/>
</dbReference>
<dbReference type="Gene3D" id="3.20.20.70">
    <property type="entry name" value="Aldolase class I"/>
    <property type="match status" value="1"/>
</dbReference>
<dbReference type="InterPro" id="IPR006218">
    <property type="entry name" value="DAHP1/KDSA"/>
</dbReference>
<sequence length="279" mass="29688">MVGVSDDGARDGLRRVTPVRIGDVVFGLGSVPVIAGPCSVETDYVKHAVAAAEAGATVLRGCVHKPRSWPDRFQGIGDAGLPLLAEARAATGLPIISEPLGEQDVERLVPYVHGFLIGTRSMYNSRLLQAVGRAGLPVILKRGFSATYDEWLGAAHYIRAEGNEQVILCERGIRTFNTEVRNTLDISAIPVMRSLCDLPIIVDPSHAAGRREWVAPLALAAVAAGADGLIIEAHPDPDESWTDSRQALHPHALKAIITSIDGWPSGFGEQVLQSAASDV</sequence>
<dbReference type="SUPFAM" id="SSF51569">
    <property type="entry name" value="Aldolase"/>
    <property type="match status" value="1"/>
</dbReference>
<reference evidence="3 4" key="1">
    <citation type="submission" date="2019-03" db="EMBL/GenBank/DDBJ databases">
        <title>Genomic Encyclopedia of Type Strains, Phase IV (KMG-IV): sequencing the most valuable type-strain genomes for metagenomic binning, comparative biology and taxonomic classification.</title>
        <authorList>
            <person name="Goeker M."/>
        </authorList>
    </citation>
    <scope>NUCLEOTIDE SEQUENCE [LARGE SCALE GENOMIC DNA]</scope>
    <source>
        <strain evidence="3 4">DSM 45934</strain>
    </source>
</reference>
<keyword evidence="4" id="KW-1185">Reference proteome</keyword>
<evidence type="ECO:0000259" key="2">
    <source>
        <dbReference type="Pfam" id="PF00793"/>
    </source>
</evidence>
<dbReference type="InterPro" id="IPR006268">
    <property type="entry name" value="DAHP_syn_2"/>
</dbReference>
<keyword evidence="1" id="KW-0808">Transferase</keyword>
<dbReference type="EMBL" id="SLWS01000002">
    <property type="protein sequence ID" value="TCO62836.1"/>
    <property type="molecule type" value="Genomic_DNA"/>
</dbReference>
<feature type="domain" description="DAHP synthetase I/KDSA" evidence="2">
    <location>
        <begin position="23"/>
        <end position="255"/>
    </location>
</feature>
<evidence type="ECO:0000256" key="1">
    <source>
        <dbReference type="ARBA" id="ARBA00022679"/>
    </source>
</evidence>
<dbReference type="Pfam" id="PF00793">
    <property type="entry name" value="DAHP_synth_1"/>
    <property type="match status" value="1"/>
</dbReference>
<evidence type="ECO:0000313" key="3">
    <source>
        <dbReference type="EMBL" id="TCO62836.1"/>
    </source>
</evidence>
<accession>A0A4R2JZH9</accession>
<dbReference type="PANTHER" id="PTHR43018:SF2">
    <property type="entry name" value="PHOSPHO-2-DEHYDRO-3-DEOXYHEPTONATE ALDOLASE"/>
    <property type="match status" value="1"/>
</dbReference>
<dbReference type="PANTHER" id="PTHR43018">
    <property type="entry name" value="PHOSPHO-2-DEHYDRO-3-DEOXYHEPTONATE ALDOLASE"/>
    <property type="match status" value="1"/>
</dbReference>
<dbReference type="AlphaFoldDB" id="A0A4R2JZH9"/>
<dbReference type="OrthoDB" id="9802281at2"/>
<organism evidence="3 4">
    <name type="scientific">Actinocrispum wychmicini</name>
    <dbReference type="NCBI Taxonomy" id="1213861"/>
    <lineage>
        <taxon>Bacteria</taxon>
        <taxon>Bacillati</taxon>
        <taxon>Actinomycetota</taxon>
        <taxon>Actinomycetes</taxon>
        <taxon>Pseudonocardiales</taxon>
        <taxon>Pseudonocardiaceae</taxon>
        <taxon>Actinocrispum</taxon>
    </lineage>
</organism>
<dbReference type="GO" id="GO:0009073">
    <property type="term" value="P:aromatic amino acid family biosynthetic process"/>
    <property type="evidence" value="ECO:0007669"/>
    <property type="project" value="InterPro"/>
</dbReference>
<dbReference type="InterPro" id="IPR052899">
    <property type="entry name" value="Class-I_DAHP_synthase"/>
</dbReference>
<protein>
    <submittedName>
        <fullName evidence="3">3-deoxy-D-arabinoheptulosonate-7-phosphate synthase</fullName>
    </submittedName>
</protein>
<dbReference type="InterPro" id="IPR013785">
    <property type="entry name" value="Aldolase_TIM"/>
</dbReference>
<dbReference type="Proteomes" id="UP000295680">
    <property type="component" value="Unassembled WGS sequence"/>
</dbReference>
<gene>
    <name evidence="3" type="ORF">EV192_102975</name>
</gene>
<evidence type="ECO:0000313" key="4">
    <source>
        <dbReference type="Proteomes" id="UP000295680"/>
    </source>
</evidence>
<name>A0A4R2JZH9_9PSEU</name>
<dbReference type="GO" id="GO:0016740">
    <property type="term" value="F:transferase activity"/>
    <property type="evidence" value="ECO:0007669"/>
    <property type="project" value="UniProtKB-KW"/>
</dbReference>
<proteinExistence type="predicted"/>
<dbReference type="GO" id="GO:0016832">
    <property type="term" value="F:aldehyde-lyase activity"/>
    <property type="evidence" value="ECO:0007669"/>
    <property type="project" value="InterPro"/>
</dbReference>
<comment type="caution">
    <text evidence="3">The sequence shown here is derived from an EMBL/GenBank/DDBJ whole genome shotgun (WGS) entry which is preliminary data.</text>
</comment>